<comment type="caution">
    <text evidence="3">The sequence shown here is derived from an EMBL/GenBank/DDBJ whole genome shotgun (WGS) entry which is preliminary data.</text>
</comment>
<dbReference type="Gene3D" id="3.40.710.10">
    <property type="entry name" value="DD-peptidase/beta-lactamase superfamily"/>
    <property type="match status" value="2"/>
</dbReference>
<keyword evidence="3" id="KW-0121">Carboxypeptidase</keyword>
<dbReference type="InterPro" id="IPR012338">
    <property type="entry name" value="Beta-lactam/transpept-like"/>
</dbReference>
<dbReference type="InterPro" id="IPR000667">
    <property type="entry name" value="Peptidase_S13"/>
</dbReference>
<reference evidence="4" key="1">
    <citation type="journal article" date="2019" name="Int. J. Syst. Evol. Microbiol.">
        <title>The Global Catalogue of Microorganisms (GCM) 10K type strain sequencing project: providing services to taxonomists for standard genome sequencing and annotation.</title>
        <authorList>
            <consortium name="The Broad Institute Genomics Platform"/>
            <consortium name="The Broad Institute Genome Sequencing Center for Infectious Disease"/>
            <person name="Wu L."/>
            <person name="Ma J."/>
        </authorList>
    </citation>
    <scope>NUCLEOTIDE SEQUENCE [LARGE SCALE GENOMIC DNA]</scope>
    <source>
        <strain evidence="4">TBRC 1826</strain>
    </source>
</reference>
<dbReference type="PANTHER" id="PTHR30023">
    <property type="entry name" value="D-ALANYL-D-ALANINE CARBOXYPEPTIDASE"/>
    <property type="match status" value="1"/>
</dbReference>
<keyword evidence="3" id="KW-0645">Protease</keyword>
<protein>
    <submittedName>
        <fullName evidence="3">D-alanyl-D-alanine carboxypeptidase/D-alanyl-D-alanine-endopeptidase</fullName>
        <ecNumber evidence="3">3.4.16.4</ecNumber>
    </submittedName>
</protein>
<accession>A0ABV8FIX3</accession>
<evidence type="ECO:0000313" key="3">
    <source>
        <dbReference type="EMBL" id="MFC3996054.1"/>
    </source>
</evidence>
<dbReference type="RefSeq" id="WP_378531769.1">
    <property type="nucleotide sequence ID" value="NZ_JBHSBH010000006.1"/>
</dbReference>
<proteinExistence type="inferred from homology"/>
<dbReference type="EMBL" id="JBHSBH010000006">
    <property type="protein sequence ID" value="MFC3996054.1"/>
    <property type="molecule type" value="Genomic_DNA"/>
</dbReference>
<keyword evidence="4" id="KW-1185">Reference proteome</keyword>
<dbReference type="SUPFAM" id="SSF56601">
    <property type="entry name" value="beta-lactamase/transpeptidase-like"/>
    <property type="match status" value="1"/>
</dbReference>
<dbReference type="NCBIfam" id="TIGR00666">
    <property type="entry name" value="PBP4"/>
    <property type="match status" value="1"/>
</dbReference>
<evidence type="ECO:0000313" key="4">
    <source>
        <dbReference type="Proteomes" id="UP001595847"/>
    </source>
</evidence>
<evidence type="ECO:0000256" key="1">
    <source>
        <dbReference type="ARBA" id="ARBA00006096"/>
    </source>
</evidence>
<gene>
    <name evidence="3" type="primary">dacB</name>
    <name evidence="3" type="ORF">ACFOVU_09030</name>
</gene>
<evidence type="ECO:0000256" key="2">
    <source>
        <dbReference type="ARBA" id="ARBA00022801"/>
    </source>
</evidence>
<dbReference type="PRINTS" id="PR00922">
    <property type="entry name" value="DADACBPTASE3"/>
</dbReference>
<name>A0ABV8FIX3_9ACTN</name>
<dbReference type="EC" id="3.4.16.4" evidence="3"/>
<comment type="similarity">
    <text evidence="1">Belongs to the peptidase S13 family.</text>
</comment>
<sequence>MRQVRARALLALAILNIFVLVAAVVVLDVIESRPPAAMPYPAAVAQDAPAVAPQDADRIDPDRLADKLDDPMSDSGISDGLSAYVADAATGEPLFDRAAEDGAVPASTTKLVTAVAVLHSAGPDTHVHTEVFLDGDQAVLVGGGDPTLTAEIEPGAYPRVATLEELAEDTAAALAGEGLDTVRLGYDDTLYPGSDMGPGWKRGYVDEGSVAPVHALMLDGGRVHPDQPYSERVGDPPGVTADAFAEQLEAAGITVEGDPSPADAPGSGDPIAAVDSAPISALVEKMLLESDNNIAEALARQVAIAQDEEPSFQGASAGVAEAMADLGVADVQVEDGSGLSVDNRITPKALVDLVLAAADPDHPDLYFTLTGLPTANFTGTLTQRYSRGSDASGGAGVVRAKTGTLSGVSTLAGTVYDREGRLLAFAFMANNEAASGPALDTLADAIAQCGCS</sequence>
<keyword evidence="2 3" id="KW-0378">Hydrolase</keyword>
<dbReference type="Pfam" id="PF02113">
    <property type="entry name" value="Peptidase_S13"/>
    <property type="match status" value="1"/>
</dbReference>
<dbReference type="PANTHER" id="PTHR30023:SF0">
    <property type="entry name" value="PENICILLIN-SENSITIVE CARBOXYPEPTIDASE A"/>
    <property type="match status" value="1"/>
</dbReference>
<organism evidence="3 4">
    <name type="scientific">Nocardiopsis sediminis</name>
    <dbReference type="NCBI Taxonomy" id="1778267"/>
    <lineage>
        <taxon>Bacteria</taxon>
        <taxon>Bacillati</taxon>
        <taxon>Actinomycetota</taxon>
        <taxon>Actinomycetes</taxon>
        <taxon>Streptosporangiales</taxon>
        <taxon>Nocardiopsidaceae</taxon>
        <taxon>Nocardiopsis</taxon>
    </lineage>
</organism>
<dbReference type="GO" id="GO:0009002">
    <property type="term" value="F:serine-type D-Ala-D-Ala carboxypeptidase activity"/>
    <property type="evidence" value="ECO:0007669"/>
    <property type="project" value="UniProtKB-EC"/>
</dbReference>
<dbReference type="Proteomes" id="UP001595847">
    <property type="component" value="Unassembled WGS sequence"/>
</dbReference>